<name>A0A933SCM4_UNCEI</name>
<evidence type="ECO:0000313" key="7">
    <source>
        <dbReference type="Proteomes" id="UP000696931"/>
    </source>
</evidence>
<evidence type="ECO:0000256" key="1">
    <source>
        <dbReference type="ARBA" id="ARBA00022676"/>
    </source>
</evidence>
<dbReference type="InterPro" id="IPR002201">
    <property type="entry name" value="Glyco_trans_9"/>
</dbReference>
<dbReference type="EMBL" id="JACRIW010000038">
    <property type="protein sequence ID" value="MBI5168951.1"/>
    <property type="molecule type" value="Genomic_DNA"/>
</dbReference>
<protein>
    <recommendedName>
        <fullName evidence="4">lipopolysaccharide heptosyltransferase II</fullName>
        <ecNumber evidence="4">2.4.99.24</ecNumber>
    </recommendedName>
</protein>
<evidence type="ECO:0000313" key="6">
    <source>
        <dbReference type="EMBL" id="MBI5168951.1"/>
    </source>
</evidence>
<dbReference type="GO" id="GO:0009244">
    <property type="term" value="P:lipopolysaccharide core region biosynthetic process"/>
    <property type="evidence" value="ECO:0007669"/>
    <property type="project" value="TreeGrafter"/>
</dbReference>
<evidence type="ECO:0000256" key="3">
    <source>
        <dbReference type="ARBA" id="ARBA00043995"/>
    </source>
</evidence>
<dbReference type="SUPFAM" id="SSF53756">
    <property type="entry name" value="UDP-Glycosyltransferase/glycogen phosphorylase"/>
    <property type="match status" value="1"/>
</dbReference>
<evidence type="ECO:0000256" key="4">
    <source>
        <dbReference type="ARBA" id="ARBA00044042"/>
    </source>
</evidence>
<dbReference type="InterPro" id="IPR011910">
    <property type="entry name" value="RfaF"/>
</dbReference>
<dbReference type="PANTHER" id="PTHR30160">
    <property type="entry name" value="TETRAACYLDISACCHARIDE 4'-KINASE-RELATED"/>
    <property type="match status" value="1"/>
</dbReference>
<dbReference type="Gene3D" id="3.40.50.2000">
    <property type="entry name" value="Glycogen Phosphorylase B"/>
    <property type="match status" value="2"/>
</dbReference>
<dbReference type="PANTHER" id="PTHR30160:SF7">
    <property type="entry name" value="ADP-HEPTOSE--LPS HEPTOSYLTRANSFERASE 2"/>
    <property type="match status" value="1"/>
</dbReference>
<dbReference type="NCBIfam" id="TIGR02195">
    <property type="entry name" value="heptsyl_trn_II"/>
    <property type="match status" value="1"/>
</dbReference>
<dbReference type="GO" id="GO:0008713">
    <property type="term" value="F:ADP-heptose-lipopolysaccharide heptosyltransferase activity"/>
    <property type="evidence" value="ECO:0007669"/>
    <property type="project" value="UniProtKB-EC"/>
</dbReference>
<comment type="catalytic activity">
    <reaction evidence="5">
        <text>an L-alpha-D-Hep-(1-&gt;5)-[alpha-Kdo-(2-&gt;4)]-alpha-Kdo-(2-&gt;6)-lipid A + ADP-L-glycero-beta-D-manno-heptose = an L-alpha-D-Hep-(1-&gt;3)-L-alpha-D-Hep-(1-&gt;5)-[alpha-Kdo-(2-&gt;4)]-alpha-Kdo-(2-&gt;6)-lipid A + ADP + H(+)</text>
        <dbReference type="Rhea" id="RHEA:74071"/>
        <dbReference type="ChEBI" id="CHEBI:15378"/>
        <dbReference type="ChEBI" id="CHEBI:61506"/>
        <dbReference type="ChEBI" id="CHEBI:193068"/>
        <dbReference type="ChEBI" id="CHEBI:193069"/>
        <dbReference type="ChEBI" id="CHEBI:456216"/>
        <dbReference type="EC" id="2.4.99.24"/>
    </reaction>
</comment>
<comment type="caution">
    <text evidence="6">The sequence shown here is derived from an EMBL/GenBank/DDBJ whole genome shotgun (WGS) entry which is preliminary data.</text>
</comment>
<reference evidence="6" key="1">
    <citation type="submission" date="2020-07" db="EMBL/GenBank/DDBJ databases">
        <title>Huge and variable diversity of episymbiotic CPR bacteria and DPANN archaea in groundwater ecosystems.</title>
        <authorList>
            <person name="He C.Y."/>
            <person name="Keren R."/>
            <person name="Whittaker M."/>
            <person name="Farag I.F."/>
            <person name="Doudna J."/>
            <person name="Cate J.H.D."/>
            <person name="Banfield J.F."/>
        </authorList>
    </citation>
    <scope>NUCLEOTIDE SEQUENCE</scope>
    <source>
        <strain evidence="6">NC_groundwater_1813_Pr3_B-0.1um_71_17</strain>
    </source>
</reference>
<sequence length="334" mass="34240">MHVTGVERLFLRLPNWLGDSLMARPLLGALRAGLPAARIAACGPKALLELLEGDRCWDAAIPWPCAPQDVAAALGGRPDAALVLPPSFSSAWHAWRTGARTRVGFAADTRSMLLTHAVRRPARGDLHLGREYLALAAPLGVDAGALAVSALPIANVAEVEDPAVRAPSGPYAVLAPGAAYGPAKRWALARWIELAKALSAEGLAVLACGGAGDAPDCEALASASGGRSLAGRTSLVRQAVLCAGAEVVVSNDSGMAHLAGAVGAPTVVIFGSTSSAWTAPLGPAVHVVQRAPVCSPCFRRTCAIGVVCLENVRVADVHAAVERARRDRAKGAIA</sequence>
<proteinExistence type="inferred from homology"/>
<dbReference type="GO" id="GO:0005829">
    <property type="term" value="C:cytosol"/>
    <property type="evidence" value="ECO:0007669"/>
    <property type="project" value="TreeGrafter"/>
</dbReference>
<evidence type="ECO:0000256" key="2">
    <source>
        <dbReference type="ARBA" id="ARBA00022679"/>
    </source>
</evidence>
<evidence type="ECO:0000256" key="5">
    <source>
        <dbReference type="ARBA" id="ARBA00047503"/>
    </source>
</evidence>
<dbReference type="Pfam" id="PF01075">
    <property type="entry name" value="Glyco_transf_9"/>
    <property type="match status" value="1"/>
</dbReference>
<dbReference type="CDD" id="cd03789">
    <property type="entry name" value="GT9_LPS_heptosyltransferase"/>
    <property type="match status" value="1"/>
</dbReference>
<dbReference type="Proteomes" id="UP000696931">
    <property type="component" value="Unassembled WGS sequence"/>
</dbReference>
<dbReference type="EC" id="2.4.99.24" evidence="4"/>
<gene>
    <name evidence="6" type="primary">waaF</name>
    <name evidence="6" type="ORF">HZA61_05660</name>
</gene>
<comment type="similarity">
    <text evidence="3">Belongs to the glycosyltransferase 9 family.</text>
</comment>
<dbReference type="AlphaFoldDB" id="A0A933SCM4"/>
<dbReference type="InterPro" id="IPR051199">
    <property type="entry name" value="LPS_LOS_Heptosyltrfase"/>
</dbReference>
<accession>A0A933SCM4</accession>
<keyword evidence="1" id="KW-0328">Glycosyltransferase</keyword>
<keyword evidence="2" id="KW-0808">Transferase</keyword>
<organism evidence="6 7">
    <name type="scientific">Eiseniibacteriota bacterium</name>
    <dbReference type="NCBI Taxonomy" id="2212470"/>
    <lineage>
        <taxon>Bacteria</taxon>
        <taxon>Candidatus Eiseniibacteriota</taxon>
    </lineage>
</organism>